<dbReference type="SMART" id="SM00382">
    <property type="entry name" value="AAA"/>
    <property type="match status" value="1"/>
</dbReference>
<dbReference type="InterPro" id="IPR008995">
    <property type="entry name" value="Mo/tungstate-bd_C_term_dom"/>
</dbReference>
<name>A0ABZ2BSW8_9RHOB</name>
<dbReference type="InterPro" id="IPR013611">
    <property type="entry name" value="Transp-assoc_OB_typ2"/>
</dbReference>
<dbReference type="Pfam" id="PF00005">
    <property type="entry name" value="ABC_tran"/>
    <property type="match status" value="1"/>
</dbReference>
<proteinExistence type="inferred from homology"/>
<dbReference type="PROSITE" id="PS00211">
    <property type="entry name" value="ABC_TRANSPORTER_1"/>
    <property type="match status" value="1"/>
</dbReference>
<keyword evidence="2 7" id="KW-1003">Cell membrane</keyword>
<keyword evidence="4 7" id="KW-0067">ATP-binding</keyword>
<dbReference type="GO" id="GO:0005524">
    <property type="term" value="F:ATP binding"/>
    <property type="evidence" value="ECO:0007669"/>
    <property type="project" value="UniProtKB-KW"/>
</dbReference>
<protein>
    <recommendedName>
        <fullName evidence="7">Spermidine/putrescine import ATP-binding protein PotA</fullName>
        <ecNumber evidence="7">7.6.2.11</ecNumber>
    </recommendedName>
</protein>
<reference evidence="10" key="2">
    <citation type="submission" date="2024-01" db="EMBL/GenBank/DDBJ databases">
        <title>Roseobacter fucihabitans sp. nov., isolated from the brown alga Fucus spiralis.</title>
        <authorList>
            <person name="Hahnke S."/>
            <person name="Berger M."/>
            <person name="Schlingloff A."/>
            <person name="Athale I."/>
            <person name="Neumann-Schaal M."/>
            <person name="Adenaya A."/>
            <person name="Poehlein A."/>
            <person name="Daniel R."/>
            <person name="Pertersen J."/>
            <person name="Brinkhoff T."/>
        </authorList>
    </citation>
    <scope>NUCLEOTIDE SEQUENCE [LARGE SCALE GENOMIC DNA]</scope>
    <source>
        <strain evidence="10">B14</strain>
    </source>
</reference>
<feature type="domain" description="ABC transporter" evidence="8">
    <location>
        <begin position="8"/>
        <end position="238"/>
    </location>
</feature>
<dbReference type="Pfam" id="PF08402">
    <property type="entry name" value="TOBE_2"/>
    <property type="match status" value="1"/>
</dbReference>
<comment type="subunit">
    <text evidence="7">The complex is composed of two ATP-binding proteins (PotA), two transmembrane proteins (PotB and PotC) and a solute-binding protein (PotD).</text>
</comment>
<evidence type="ECO:0000256" key="5">
    <source>
        <dbReference type="ARBA" id="ARBA00022967"/>
    </source>
</evidence>
<evidence type="ECO:0000256" key="4">
    <source>
        <dbReference type="ARBA" id="ARBA00022840"/>
    </source>
</evidence>
<keyword evidence="1 7" id="KW-0813">Transport</keyword>
<accession>A0ABZ2BSW8</accession>
<evidence type="ECO:0000256" key="2">
    <source>
        <dbReference type="ARBA" id="ARBA00022475"/>
    </source>
</evidence>
<keyword evidence="3 7" id="KW-0547">Nucleotide-binding</keyword>
<keyword evidence="5 7" id="KW-1278">Translocase</keyword>
<keyword evidence="6 7" id="KW-0472">Membrane</keyword>
<evidence type="ECO:0000256" key="6">
    <source>
        <dbReference type="ARBA" id="ARBA00023136"/>
    </source>
</evidence>
<dbReference type="RefSeq" id="WP_187431625.1">
    <property type="nucleotide sequence ID" value="NZ_CP143423.1"/>
</dbReference>
<evidence type="ECO:0000313" key="10">
    <source>
        <dbReference type="Proteomes" id="UP001318682"/>
    </source>
</evidence>
<dbReference type="EC" id="7.6.2.11" evidence="7"/>
<dbReference type="EMBL" id="CP143423">
    <property type="protein sequence ID" value="WVX48297.1"/>
    <property type="molecule type" value="Genomic_DNA"/>
</dbReference>
<dbReference type="Proteomes" id="UP001318682">
    <property type="component" value="Chromosome"/>
</dbReference>
<keyword evidence="10" id="KW-1185">Reference proteome</keyword>
<dbReference type="InterPro" id="IPR027417">
    <property type="entry name" value="P-loop_NTPase"/>
</dbReference>
<dbReference type="Gene3D" id="3.40.50.300">
    <property type="entry name" value="P-loop containing nucleotide triphosphate hydrolases"/>
    <property type="match status" value="1"/>
</dbReference>
<dbReference type="Gene3D" id="2.40.50.100">
    <property type="match status" value="1"/>
</dbReference>
<dbReference type="InterPro" id="IPR017871">
    <property type="entry name" value="ABC_transporter-like_CS"/>
</dbReference>
<dbReference type="InterPro" id="IPR003439">
    <property type="entry name" value="ABC_transporter-like_ATP-bd"/>
</dbReference>
<dbReference type="NCBIfam" id="TIGR01187">
    <property type="entry name" value="potA"/>
    <property type="match status" value="1"/>
</dbReference>
<evidence type="ECO:0000313" key="9">
    <source>
        <dbReference type="EMBL" id="WVX48297.1"/>
    </source>
</evidence>
<dbReference type="PROSITE" id="PS50893">
    <property type="entry name" value="ABC_TRANSPORTER_2"/>
    <property type="match status" value="1"/>
</dbReference>
<comment type="catalytic activity">
    <reaction evidence="7">
        <text>ATP + H2O + polyamine-[polyamine-binding protein]Side 1 = ADP + phosphate + polyamineSide 2 + [polyamine-binding protein]Side 1.</text>
        <dbReference type="EC" id="7.6.2.11"/>
    </reaction>
</comment>
<evidence type="ECO:0000256" key="1">
    <source>
        <dbReference type="ARBA" id="ARBA00022448"/>
    </source>
</evidence>
<comment type="similarity">
    <text evidence="7">Belongs to the ABC transporter superfamily. Spermidine/putrescine importer (TC 3.A.1.11.1) family.</text>
</comment>
<dbReference type="SUPFAM" id="SSF50331">
    <property type="entry name" value="MOP-like"/>
    <property type="match status" value="1"/>
</dbReference>
<sequence>MTAAQSYITIRNVGKNFGDFEAIESITMDIREGEFFSLLGASGCGKTTLLRMLGGFETPTRGEILIDGQAMNDVPPFERPVNMVFQNYAIFPHMNVRDNIGYGLRKLKLSRTQRNDMVEEMLDLVQLGGYGDRKSDELSGGQRQRIALARALILKPKVLLLDEPLGALDKQLREQMQIELRRLQRTIGITFVFVTHDQEEALTLSDRIAVMSGGQVLQVDTPDGLYERPRTRQVASFIGTMNFLEGKVLSRVNGHATLGLSALGEIIMDAPLPGLSAGQSVPLAIRPEKIELLKEPSEGAVQGALELKTYHGERSYYQVRVEGHDELFSVSTQNAGRAKLRALEEGAPVWMKWHDDAFIVLDKD</sequence>
<dbReference type="InterPro" id="IPR003593">
    <property type="entry name" value="AAA+_ATPase"/>
</dbReference>
<dbReference type="SUPFAM" id="SSF52540">
    <property type="entry name" value="P-loop containing nucleoside triphosphate hydrolases"/>
    <property type="match status" value="1"/>
</dbReference>
<gene>
    <name evidence="9" type="primary">potA_3</name>
    <name evidence="7" type="synonym">potA</name>
    <name evidence="9" type="ORF">ROLI_013770</name>
</gene>
<evidence type="ECO:0000256" key="7">
    <source>
        <dbReference type="RuleBase" id="RU364083"/>
    </source>
</evidence>
<organism evidence="9 10">
    <name type="scientific">Roseobacter fucihabitans</name>
    <dbReference type="NCBI Taxonomy" id="1537242"/>
    <lineage>
        <taxon>Bacteria</taxon>
        <taxon>Pseudomonadati</taxon>
        <taxon>Pseudomonadota</taxon>
        <taxon>Alphaproteobacteria</taxon>
        <taxon>Rhodobacterales</taxon>
        <taxon>Roseobacteraceae</taxon>
        <taxon>Roseobacter</taxon>
    </lineage>
</organism>
<comment type="function">
    <text evidence="7">Part of the ABC transporter complex PotABCD involved in spermidine/putrescine import. Responsible for energy coupling to the transport system.</text>
</comment>
<dbReference type="PANTHER" id="PTHR42781">
    <property type="entry name" value="SPERMIDINE/PUTRESCINE IMPORT ATP-BINDING PROTEIN POTA"/>
    <property type="match status" value="1"/>
</dbReference>
<reference evidence="9 10" key="1">
    <citation type="submission" date="2015-07" db="EMBL/GenBank/DDBJ databases">
        <authorList>
            <person name="Voget S."/>
            <person name="Dogs M."/>
            <person name="Brinkhoff T.H."/>
            <person name="Daniel R."/>
        </authorList>
    </citation>
    <scope>NUCLEOTIDE SEQUENCE [LARGE SCALE GENOMIC DNA]</scope>
    <source>
        <strain evidence="9 10">B14</strain>
    </source>
</reference>
<dbReference type="PANTHER" id="PTHR42781:SF4">
    <property type="entry name" value="SPERMIDINE_PUTRESCINE IMPORT ATP-BINDING PROTEIN POTA"/>
    <property type="match status" value="1"/>
</dbReference>
<dbReference type="InterPro" id="IPR005893">
    <property type="entry name" value="PotA-like"/>
</dbReference>
<evidence type="ECO:0000259" key="8">
    <source>
        <dbReference type="PROSITE" id="PS50893"/>
    </source>
</evidence>
<dbReference type="InterPro" id="IPR050093">
    <property type="entry name" value="ABC_SmlMolc_Importer"/>
</dbReference>
<evidence type="ECO:0000256" key="3">
    <source>
        <dbReference type="ARBA" id="ARBA00022741"/>
    </source>
</evidence>